<reference evidence="2 3" key="1">
    <citation type="submission" date="2019-02" db="EMBL/GenBank/DDBJ databases">
        <title>Deep-cultivation of Planctomycetes and their phenomic and genomic characterization uncovers novel biology.</title>
        <authorList>
            <person name="Wiegand S."/>
            <person name="Jogler M."/>
            <person name="Boedeker C."/>
            <person name="Pinto D."/>
            <person name="Vollmers J."/>
            <person name="Rivas-Marin E."/>
            <person name="Kohn T."/>
            <person name="Peeters S.H."/>
            <person name="Heuer A."/>
            <person name="Rast P."/>
            <person name="Oberbeckmann S."/>
            <person name="Bunk B."/>
            <person name="Jeske O."/>
            <person name="Meyerdierks A."/>
            <person name="Storesund J.E."/>
            <person name="Kallscheuer N."/>
            <person name="Luecker S."/>
            <person name="Lage O.M."/>
            <person name="Pohl T."/>
            <person name="Merkel B.J."/>
            <person name="Hornburger P."/>
            <person name="Mueller R.-W."/>
            <person name="Bruemmer F."/>
            <person name="Labrenz M."/>
            <person name="Spormann A.M."/>
            <person name="Op den Camp H."/>
            <person name="Overmann J."/>
            <person name="Amann R."/>
            <person name="Jetten M.S.M."/>
            <person name="Mascher T."/>
            <person name="Medema M.H."/>
            <person name="Devos D.P."/>
            <person name="Kaster A.-K."/>
            <person name="Ovreas L."/>
            <person name="Rohde M."/>
            <person name="Galperin M.Y."/>
            <person name="Jogler C."/>
        </authorList>
    </citation>
    <scope>NUCLEOTIDE SEQUENCE [LARGE SCALE GENOMIC DNA]</scope>
    <source>
        <strain evidence="2 3">Pla133</strain>
    </source>
</reference>
<feature type="chain" id="PRO_5022245560" description="DUF4136 domain-containing protein" evidence="1">
    <location>
        <begin position="24"/>
        <end position="187"/>
    </location>
</feature>
<name>A0A518BHT9_9BACT</name>
<dbReference type="Proteomes" id="UP000316921">
    <property type="component" value="Chromosome"/>
</dbReference>
<feature type="signal peptide" evidence="1">
    <location>
        <begin position="1"/>
        <end position="23"/>
    </location>
</feature>
<evidence type="ECO:0000313" key="2">
    <source>
        <dbReference type="EMBL" id="QDU66503.1"/>
    </source>
</evidence>
<protein>
    <recommendedName>
        <fullName evidence="4">DUF4136 domain-containing protein</fullName>
    </recommendedName>
</protein>
<dbReference type="PROSITE" id="PS51257">
    <property type="entry name" value="PROKAR_LIPOPROTEIN"/>
    <property type="match status" value="1"/>
</dbReference>
<evidence type="ECO:0000256" key="1">
    <source>
        <dbReference type="SAM" id="SignalP"/>
    </source>
</evidence>
<accession>A0A518BHT9</accession>
<dbReference type="KEGG" id="pbap:Pla133_15770"/>
<keyword evidence="3" id="KW-1185">Reference proteome</keyword>
<evidence type="ECO:0000313" key="3">
    <source>
        <dbReference type="Proteomes" id="UP000316921"/>
    </source>
</evidence>
<evidence type="ECO:0008006" key="4">
    <source>
        <dbReference type="Google" id="ProtNLM"/>
    </source>
</evidence>
<proteinExistence type="predicted"/>
<dbReference type="RefSeq" id="WP_145064334.1">
    <property type="nucleotide sequence ID" value="NZ_CP036287.1"/>
</dbReference>
<sequence length="187" mass="20171" precursor="true">MNRLQACVLATLALLLGACSSTSGQLEEIGEVTVSSIQKAGIALPASGTYSFARGSGVRWSVDSERQAVDQAFREAFDAAMVDRRWRRISSEAATLRIAYVVGLDEELKPDEMPDRFGLSSDWVTEPSEGRAKGSIVVLAADGLTGDLLWRGALTGMASRTMPLEQRVARIRELAARMVAELPLGSR</sequence>
<dbReference type="AlphaFoldDB" id="A0A518BHT9"/>
<dbReference type="EMBL" id="CP036287">
    <property type="protein sequence ID" value="QDU66503.1"/>
    <property type="molecule type" value="Genomic_DNA"/>
</dbReference>
<gene>
    <name evidence="2" type="ORF">Pla133_15770</name>
</gene>
<organism evidence="2 3">
    <name type="scientific">Engelhardtia mirabilis</name>
    <dbReference type="NCBI Taxonomy" id="2528011"/>
    <lineage>
        <taxon>Bacteria</taxon>
        <taxon>Pseudomonadati</taxon>
        <taxon>Planctomycetota</taxon>
        <taxon>Planctomycetia</taxon>
        <taxon>Planctomycetia incertae sedis</taxon>
        <taxon>Engelhardtia</taxon>
    </lineage>
</organism>
<keyword evidence="1" id="KW-0732">Signal</keyword>